<proteinExistence type="predicted"/>
<gene>
    <name evidence="4" type="ORF">SAMN04488571_1167</name>
</gene>
<evidence type="ECO:0000313" key="5">
    <source>
        <dbReference type="Proteomes" id="UP000326500"/>
    </source>
</evidence>
<accession>A0A1G9CE96</accession>
<dbReference type="InterPro" id="IPR005182">
    <property type="entry name" value="YdbS-like_PH"/>
</dbReference>
<keyword evidence="5" id="KW-1185">Reference proteome</keyword>
<dbReference type="EMBL" id="FNFT01000016">
    <property type="protein sequence ID" value="SDK50023.1"/>
    <property type="molecule type" value="Genomic_DNA"/>
</dbReference>
<feature type="domain" description="YdbS-like PH" evidence="3">
    <location>
        <begin position="97"/>
        <end position="171"/>
    </location>
</feature>
<keyword evidence="2" id="KW-0472">Membrane</keyword>
<dbReference type="Proteomes" id="UP000326500">
    <property type="component" value="Unassembled WGS sequence"/>
</dbReference>
<name>A0A1G9CE96_9EURY</name>
<keyword evidence="2" id="KW-1133">Transmembrane helix</keyword>
<evidence type="ECO:0000313" key="4">
    <source>
        <dbReference type="EMBL" id="SDK50023.1"/>
    </source>
</evidence>
<keyword evidence="2" id="KW-0812">Transmembrane</keyword>
<feature type="region of interest" description="Disordered" evidence="1">
    <location>
        <begin position="1"/>
        <end position="23"/>
    </location>
</feature>
<feature type="transmembrane region" description="Helical" evidence="2">
    <location>
        <begin position="38"/>
        <end position="58"/>
    </location>
</feature>
<protein>
    <recommendedName>
        <fullName evidence="3">YdbS-like PH domain-containing protein</fullName>
    </recommendedName>
</protein>
<dbReference type="STRING" id="2200.GCA_001571405_00664"/>
<evidence type="ECO:0000256" key="2">
    <source>
        <dbReference type="SAM" id="Phobius"/>
    </source>
</evidence>
<dbReference type="PANTHER" id="PTHR34473:SF2">
    <property type="entry name" value="UPF0699 TRANSMEMBRANE PROTEIN YDBT"/>
    <property type="match status" value="1"/>
</dbReference>
<dbReference type="RefSeq" id="WP_066955492.1">
    <property type="nucleotide sequence ID" value="NZ_BCNX01000005.1"/>
</dbReference>
<dbReference type="OrthoDB" id="107421at2157"/>
<evidence type="ECO:0000256" key="1">
    <source>
        <dbReference type="SAM" id="MobiDB-lite"/>
    </source>
</evidence>
<feature type="transmembrane region" description="Helical" evidence="2">
    <location>
        <begin position="73"/>
        <end position="97"/>
    </location>
</feature>
<evidence type="ECO:0000259" key="3">
    <source>
        <dbReference type="Pfam" id="PF03703"/>
    </source>
</evidence>
<dbReference type="AlphaFoldDB" id="A0A1G9CE96"/>
<dbReference type="Pfam" id="PF03703">
    <property type="entry name" value="bPH_2"/>
    <property type="match status" value="1"/>
</dbReference>
<dbReference type="PANTHER" id="PTHR34473">
    <property type="entry name" value="UPF0699 TRANSMEMBRANE PROTEIN YDBS"/>
    <property type="match status" value="1"/>
</dbReference>
<organism evidence="4 5">
    <name type="scientific">Methanoculleus thermophilus</name>
    <dbReference type="NCBI Taxonomy" id="2200"/>
    <lineage>
        <taxon>Archaea</taxon>
        <taxon>Methanobacteriati</taxon>
        <taxon>Methanobacteriota</taxon>
        <taxon>Stenosarchaea group</taxon>
        <taxon>Methanomicrobia</taxon>
        <taxon>Methanomicrobiales</taxon>
        <taxon>Methanomicrobiaceae</taxon>
        <taxon>Methanoculleus</taxon>
    </lineage>
</organism>
<reference evidence="4 5" key="1">
    <citation type="submission" date="2016-10" db="EMBL/GenBank/DDBJ databases">
        <authorList>
            <person name="Varghese N."/>
            <person name="Submissions S."/>
        </authorList>
    </citation>
    <scope>NUCLEOTIDE SEQUENCE [LARGE SCALE GENOMIC DNA]</scope>
    <source>
        <strain evidence="4 5">DSM 2373</strain>
    </source>
</reference>
<sequence length="197" mass="21710">MTYPGLVSRRTPADEGSPASGTNSAANGYRRLNWKCMLSMYIGHATLYLLLLAAYILVRSHAQGFLGFYYEPVMYAFTVLLAIVLVYTMAAPPVFYVRYRYRITDDRIDVRSGVLVLRHILVPIERVHQVEISRGPINSILGLAEVTITTAGGVATLSYLEVEEAERVAELLNSLVGRMLRERLSATPASLSGPAGD</sequence>